<protein>
    <submittedName>
        <fullName evidence="7">Putative ATP-dependent helicase-like protein</fullName>
    </submittedName>
</protein>
<dbReference type="EMBL" id="JPKY01000131">
    <property type="protein sequence ID" value="KFH41396.1"/>
    <property type="molecule type" value="Genomic_DNA"/>
</dbReference>
<dbReference type="GO" id="GO:0006281">
    <property type="term" value="P:DNA repair"/>
    <property type="evidence" value="ECO:0007669"/>
    <property type="project" value="TreeGrafter"/>
</dbReference>
<keyword evidence="7" id="KW-0347">Helicase</keyword>
<dbReference type="Proteomes" id="UP000029964">
    <property type="component" value="Unassembled WGS sequence"/>
</dbReference>
<feature type="compositionally biased region" description="Polar residues" evidence="4">
    <location>
        <begin position="87"/>
        <end position="96"/>
    </location>
</feature>
<feature type="domain" description="Helicase ATP-binding" evidence="5">
    <location>
        <begin position="257"/>
        <end position="442"/>
    </location>
</feature>
<dbReference type="SMART" id="SM00487">
    <property type="entry name" value="DEXDc"/>
    <property type="match status" value="1"/>
</dbReference>
<dbReference type="FunFam" id="3.40.50.10810:FF:000053">
    <property type="entry name" value="SNF2 family helicase/ATPase, putative"/>
    <property type="match status" value="1"/>
</dbReference>
<feature type="region of interest" description="Disordered" evidence="4">
    <location>
        <begin position="87"/>
        <end position="109"/>
    </location>
</feature>
<comment type="caution">
    <text evidence="7">The sequence shown here is derived from an EMBL/GenBank/DDBJ whole genome shotgun (WGS) entry which is preliminary data.</text>
</comment>
<dbReference type="PROSITE" id="PS51194">
    <property type="entry name" value="HELICASE_CTER"/>
    <property type="match status" value="1"/>
</dbReference>
<keyword evidence="3" id="KW-0067">ATP-binding</keyword>
<dbReference type="InterPro" id="IPR014001">
    <property type="entry name" value="Helicase_ATP-bd"/>
</dbReference>
<dbReference type="Gene3D" id="3.40.50.300">
    <property type="entry name" value="P-loop containing nucleotide triphosphate hydrolases"/>
    <property type="match status" value="2"/>
</dbReference>
<feature type="compositionally biased region" description="Acidic residues" evidence="4">
    <location>
        <begin position="810"/>
        <end position="843"/>
    </location>
</feature>
<accession>A0A086SWB4</accession>
<dbReference type="HOGENOM" id="CLU_000315_2_8_1"/>
<dbReference type="AlphaFoldDB" id="A0A086SWB4"/>
<dbReference type="GO" id="GO:0005524">
    <property type="term" value="F:ATP binding"/>
    <property type="evidence" value="ECO:0007669"/>
    <property type="project" value="UniProtKB-KW"/>
</dbReference>
<feature type="compositionally biased region" description="Basic and acidic residues" evidence="4">
    <location>
        <begin position="666"/>
        <end position="676"/>
    </location>
</feature>
<dbReference type="InterPro" id="IPR038718">
    <property type="entry name" value="SNF2-like_sf"/>
</dbReference>
<evidence type="ECO:0000313" key="7">
    <source>
        <dbReference type="EMBL" id="KFH41396.1"/>
    </source>
</evidence>
<dbReference type="InterPro" id="IPR049730">
    <property type="entry name" value="SNF2/RAD54-like_C"/>
</dbReference>
<dbReference type="GO" id="GO:0016787">
    <property type="term" value="F:hydrolase activity"/>
    <property type="evidence" value="ECO:0007669"/>
    <property type="project" value="UniProtKB-KW"/>
</dbReference>
<dbReference type="GO" id="GO:0005634">
    <property type="term" value="C:nucleus"/>
    <property type="evidence" value="ECO:0007669"/>
    <property type="project" value="TreeGrafter"/>
</dbReference>
<feature type="region of interest" description="Disordered" evidence="4">
    <location>
        <begin position="647"/>
        <end position="777"/>
    </location>
</feature>
<proteinExistence type="predicted"/>
<sequence length="1079" mass="119830">MTPDFSKSPSKAKSKAKTAVADALIDLAKRHSNSHPVRGALPLQSLGAAMVNERAPPKVPLKATDANPKPRLLDTDDEEDIISAMKNLSATKSSAPSGREPTDDPLRNHPRFGHATKMVSSRKQKANIFNQQTSRPEHHLGTVNRVYGPSPPTYKDRKAPPLPVFDSTPFAGHSTQYGDEVFYTDPAKASEDLKNLLEGNLDGDEDKVEEAEQKKEGEDAQGSKDPKSGVVDGLKVKLLPHQVEGVEWMRGRELGPVKRGKVPKGGILADDMGLGKTLQTIALILTNQKPSQDDDSWKKHYQGIEKTTLVVAPLALIRQWESEIVEKVAKSHQLKIRVHHGPNRTKRSKDLALYDVVVTTYQILVSEWGHASQAEDGVKVGCFGLHWWRVVLDEAHTIKNRNAKATKACCALDSEYRWCLSGTPMQNNLDELQSLIKFLRIRPYDNLKEWKEHIDLPMKNGKGHIAIRRLHSILQCFMKRRRKEILKEAGALNPGGKSSEDGKPSSTGFKVTERNVVMVSTEMSAAERKFYKRLEARADRSLEDMIGGKVSYASALTLLLRMRQACNHPKLVAGKLAKDKDALSTDSSQKSQDVDVDSMADMFAGMGIEATKSCSICGHELSSEERKSGKEICSECSSELDAFNNQGARGEETKPKKVKKKKKEKSRKENVVEAKKAVRRPRNRRAVVDSDDEEDGGSWLVPEDERGSLRLGKAGAEEDENAEGGGDSIGSEDSEDSEPEDQERSNLSFVVDDEAARKEKGYVSANENADSESDDDSLLSISAITKKMASQTLEDKPAKPESACSASETDQPESDSGQDDSDTGDGESDSGEEESGSDAEDSVVLEGDWDTKRYAREVEVVASAKIRELLRILAKEVDEHKFIVFSQFTSMLDLVEPFLGNEGFEYTRYDGSMKNDEREESLRRLRKDPDTRILLCSLKCGSLGLNLTAATRVVILEPFWNPFVEEQAIDRVHRLTQTVDVTIYRLTVANSIEERILELQEKKRLLAEQAIEGGMKKGAFKLGLNEIIDLFKPGHADNADSYIEGNPQDLRQAARDAAMIMRKKPAVKRQESEIYGRRW</sequence>
<dbReference type="GO" id="GO:0008094">
    <property type="term" value="F:ATP-dependent activity, acting on DNA"/>
    <property type="evidence" value="ECO:0007669"/>
    <property type="project" value="TreeGrafter"/>
</dbReference>
<keyword evidence="8" id="KW-1185">Reference proteome</keyword>
<feature type="compositionally biased region" description="Basic and acidic residues" evidence="4">
    <location>
        <begin position="210"/>
        <end position="227"/>
    </location>
</feature>
<dbReference type="OrthoDB" id="423559at2759"/>
<dbReference type="STRING" id="857340.A0A086SWB4"/>
<dbReference type="GO" id="GO:0004386">
    <property type="term" value="F:helicase activity"/>
    <property type="evidence" value="ECO:0007669"/>
    <property type="project" value="UniProtKB-KW"/>
</dbReference>
<dbReference type="Pfam" id="PF00271">
    <property type="entry name" value="Helicase_C"/>
    <property type="match status" value="1"/>
</dbReference>
<feature type="region of interest" description="Disordered" evidence="4">
    <location>
        <begin position="54"/>
        <end position="74"/>
    </location>
</feature>
<organism evidence="7 8">
    <name type="scientific">Hapsidospora chrysogenum (strain ATCC 11550 / CBS 779.69 / DSM 880 / IAM 14645 / JCM 23072 / IMI 49137)</name>
    <name type="common">Acremonium chrysogenum</name>
    <dbReference type="NCBI Taxonomy" id="857340"/>
    <lineage>
        <taxon>Eukaryota</taxon>
        <taxon>Fungi</taxon>
        <taxon>Dikarya</taxon>
        <taxon>Ascomycota</taxon>
        <taxon>Pezizomycotina</taxon>
        <taxon>Sordariomycetes</taxon>
        <taxon>Hypocreomycetidae</taxon>
        <taxon>Hypocreales</taxon>
        <taxon>Bionectriaceae</taxon>
        <taxon>Hapsidospora</taxon>
    </lineage>
</organism>
<dbReference type="Gene3D" id="3.40.50.10810">
    <property type="entry name" value="Tandem AAA-ATPase domain"/>
    <property type="match status" value="1"/>
</dbReference>
<feature type="domain" description="Helicase C-terminal" evidence="6">
    <location>
        <begin position="865"/>
        <end position="1019"/>
    </location>
</feature>
<dbReference type="InterPro" id="IPR001650">
    <property type="entry name" value="Helicase_C-like"/>
</dbReference>
<keyword evidence="1" id="KW-0547">Nucleotide-binding</keyword>
<feature type="region of interest" description="Disordered" evidence="4">
    <location>
        <begin position="198"/>
        <end position="231"/>
    </location>
</feature>
<dbReference type="Pfam" id="PF00176">
    <property type="entry name" value="SNF2-rel_dom"/>
    <property type="match status" value="1"/>
</dbReference>
<dbReference type="InterPro" id="IPR000330">
    <property type="entry name" value="SNF2_N"/>
</dbReference>
<dbReference type="PROSITE" id="PS51192">
    <property type="entry name" value="HELICASE_ATP_BIND_1"/>
    <property type="match status" value="1"/>
</dbReference>
<dbReference type="InterPro" id="IPR027417">
    <property type="entry name" value="P-loop_NTPase"/>
</dbReference>
<evidence type="ECO:0000256" key="1">
    <source>
        <dbReference type="ARBA" id="ARBA00022741"/>
    </source>
</evidence>
<dbReference type="PANTHER" id="PTHR45626:SF14">
    <property type="entry name" value="ATP-DEPENDENT DNA HELICASE (EUROFUNG)"/>
    <property type="match status" value="1"/>
</dbReference>
<evidence type="ECO:0000256" key="4">
    <source>
        <dbReference type="SAM" id="MobiDB-lite"/>
    </source>
</evidence>
<gene>
    <name evidence="7" type="ORF">ACRE_078960</name>
</gene>
<dbReference type="InterPro" id="IPR050628">
    <property type="entry name" value="SNF2_RAD54_helicase_TF"/>
</dbReference>
<feature type="region of interest" description="Disordered" evidence="4">
    <location>
        <begin position="790"/>
        <end position="846"/>
    </location>
</feature>
<feature type="compositionally biased region" description="Basic residues" evidence="4">
    <location>
        <begin position="656"/>
        <end position="665"/>
    </location>
</feature>
<dbReference type="CDD" id="cd18008">
    <property type="entry name" value="DEXDc_SHPRH-like"/>
    <property type="match status" value="1"/>
</dbReference>
<evidence type="ECO:0000313" key="8">
    <source>
        <dbReference type="Proteomes" id="UP000029964"/>
    </source>
</evidence>
<feature type="compositionally biased region" description="Acidic residues" evidence="4">
    <location>
        <begin position="730"/>
        <end position="741"/>
    </location>
</feature>
<feature type="region of interest" description="Disordered" evidence="4">
    <location>
        <begin position="577"/>
        <end position="596"/>
    </location>
</feature>
<keyword evidence="2" id="KW-0378">Hydrolase</keyword>
<dbReference type="SMART" id="SM00490">
    <property type="entry name" value="HELICc"/>
    <property type="match status" value="1"/>
</dbReference>
<evidence type="ECO:0000256" key="2">
    <source>
        <dbReference type="ARBA" id="ARBA00022801"/>
    </source>
</evidence>
<dbReference type="PANTHER" id="PTHR45626">
    <property type="entry name" value="TRANSCRIPTION TERMINATION FACTOR 2-RELATED"/>
    <property type="match status" value="1"/>
</dbReference>
<evidence type="ECO:0000256" key="3">
    <source>
        <dbReference type="ARBA" id="ARBA00022840"/>
    </source>
</evidence>
<dbReference type="CDD" id="cd18793">
    <property type="entry name" value="SF2_C_SNF"/>
    <property type="match status" value="1"/>
</dbReference>
<evidence type="ECO:0000259" key="5">
    <source>
        <dbReference type="PROSITE" id="PS51192"/>
    </source>
</evidence>
<reference evidence="8" key="1">
    <citation type="journal article" date="2014" name="Genome Announc.">
        <title>Genome sequence and annotation of Acremonium chrysogenum, producer of the beta-lactam antibiotic cephalosporin C.</title>
        <authorList>
            <person name="Terfehr D."/>
            <person name="Dahlmann T.A."/>
            <person name="Specht T."/>
            <person name="Zadra I."/>
            <person name="Kuernsteiner H."/>
            <person name="Kueck U."/>
        </authorList>
    </citation>
    <scope>NUCLEOTIDE SEQUENCE [LARGE SCALE GENOMIC DNA]</scope>
    <source>
        <strain evidence="8">ATCC 11550 / CBS 779.69 / DSM 880 / IAM 14645 / JCM 23072 / IMI 49137</strain>
    </source>
</reference>
<evidence type="ECO:0000259" key="6">
    <source>
        <dbReference type="PROSITE" id="PS51194"/>
    </source>
</evidence>
<dbReference type="SUPFAM" id="SSF52540">
    <property type="entry name" value="P-loop containing nucleoside triphosphate hydrolases"/>
    <property type="match status" value="2"/>
</dbReference>
<name>A0A086SWB4_HAPC1</name>